<organism evidence="5">
    <name type="scientific">termite gut metagenome</name>
    <dbReference type="NCBI Taxonomy" id="433724"/>
    <lineage>
        <taxon>unclassified sequences</taxon>
        <taxon>metagenomes</taxon>
        <taxon>organismal metagenomes</taxon>
    </lineage>
</organism>
<evidence type="ECO:0000256" key="2">
    <source>
        <dbReference type="ARBA" id="ARBA00022643"/>
    </source>
</evidence>
<sequence>MRNFLLTLFVVTLFVSCAQEKVEVKSKASVVYENIMSRRSIRSYKPEQVSKAQLDTIIKCAINAPSAGNGQSWQVRVIQSQDLMNRIREVNSGFSYGAPSLIVVAKDKNSAISSADCGLLTQNILLMAEAMDLGTVVLGNMGGIPNNPDAKDIIEALALPDTHEVLFAIAIGYKNESPEARERDASKVQYID</sequence>
<dbReference type="PANTHER" id="PTHR23026">
    <property type="entry name" value="NADPH NITROREDUCTASE"/>
    <property type="match status" value="1"/>
</dbReference>
<dbReference type="GO" id="GO:0008752">
    <property type="term" value="F:FMN reductase [NAD(P)H] activity"/>
    <property type="evidence" value="ECO:0007669"/>
    <property type="project" value="UniProtKB-EC"/>
</dbReference>
<dbReference type="CDD" id="cd02136">
    <property type="entry name" value="PnbA_NfnB-like"/>
    <property type="match status" value="1"/>
</dbReference>
<dbReference type="InterPro" id="IPR029479">
    <property type="entry name" value="Nitroreductase"/>
</dbReference>
<keyword evidence="2" id="KW-0288">FMN</keyword>
<dbReference type="AlphaFoldDB" id="A0A5J4SSW0"/>
<dbReference type="PROSITE" id="PS51257">
    <property type="entry name" value="PROKAR_LIPOPROTEIN"/>
    <property type="match status" value="1"/>
</dbReference>
<protein>
    <submittedName>
        <fullName evidence="5">FMN reductase [NAD(P)H]</fullName>
        <ecNumber evidence="5">1.5.1.39</ecNumber>
    </submittedName>
</protein>
<keyword evidence="3 5" id="KW-0560">Oxidoreductase</keyword>
<dbReference type="Pfam" id="PF00881">
    <property type="entry name" value="Nitroreductase"/>
    <property type="match status" value="1"/>
</dbReference>
<reference evidence="5" key="1">
    <citation type="submission" date="2019-03" db="EMBL/GenBank/DDBJ databases">
        <title>Single cell metagenomics reveals metabolic interactions within the superorganism composed of flagellate Streblomastix strix and complex community of Bacteroidetes bacteria on its surface.</title>
        <authorList>
            <person name="Treitli S.C."/>
            <person name="Kolisko M."/>
            <person name="Husnik F."/>
            <person name="Keeling P."/>
            <person name="Hampl V."/>
        </authorList>
    </citation>
    <scope>NUCLEOTIDE SEQUENCE</scope>
    <source>
        <strain evidence="5">STM</strain>
    </source>
</reference>
<proteinExistence type="predicted"/>
<evidence type="ECO:0000256" key="1">
    <source>
        <dbReference type="ARBA" id="ARBA00022630"/>
    </source>
</evidence>
<dbReference type="PANTHER" id="PTHR23026:SF90">
    <property type="entry name" value="IODOTYROSINE DEIODINASE 1"/>
    <property type="match status" value="1"/>
</dbReference>
<gene>
    <name evidence="5" type="ORF">EZS27_003643</name>
</gene>
<accession>A0A5J4SSW0</accession>
<feature type="domain" description="Nitroreductase" evidence="4">
    <location>
        <begin position="35"/>
        <end position="90"/>
    </location>
</feature>
<evidence type="ECO:0000313" key="5">
    <source>
        <dbReference type="EMBL" id="KAA6348932.1"/>
    </source>
</evidence>
<dbReference type="InterPro" id="IPR000415">
    <property type="entry name" value="Nitroreductase-like"/>
</dbReference>
<evidence type="ECO:0000256" key="3">
    <source>
        <dbReference type="ARBA" id="ARBA00023002"/>
    </source>
</evidence>
<dbReference type="SUPFAM" id="SSF55469">
    <property type="entry name" value="FMN-dependent nitroreductase-like"/>
    <property type="match status" value="1"/>
</dbReference>
<evidence type="ECO:0000259" key="4">
    <source>
        <dbReference type="Pfam" id="PF00881"/>
    </source>
</evidence>
<comment type="caution">
    <text evidence="5">The sequence shown here is derived from an EMBL/GenBank/DDBJ whole genome shotgun (WGS) entry which is preliminary data.</text>
</comment>
<dbReference type="EMBL" id="SNRY01000057">
    <property type="protein sequence ID" value="KAA6348932.1"/>
    <property type="molecule type" value="Genomic_DNA"/>
</dbReference>
<keyword evidence="1" id="KW-0285">Flavoprotein</keyword>
<dbReference type="Gene3D" id="3.40.109.10">
    <property type="entry name" value="NADH Oxidase"/>
    <property type="match status" value="1"/>
</dbReference>
<name>A0A5J4SSW0_9ZZZZ</name>
<dbReference type="InterPro" id="IPR050627">
    <property type="entry name" value="Nitroreductase/BluB"/>
</dbReference>
<dbReference type="EC" id="1.5.1.39" evidence="5"/>